<dbReference type="EMBL" id="JAEFBK010000005">
    <property type="protein sequence ID" value="KAG7602651.1"/>
    <property type="molecule type" value="Genomic_DNA"/>
</dbReference>
<evidence type="ECO:0000313" key="2">
    <source>
        <dbReference type="EMBL" id="KAG7602651.1"/>
    </source>
</evidence>
<gene>
    <name evidence="2" type="ORF">ISN45_At05g016940</name>
</gene>
<dbReference type="AlphaFoldDB" id="A0A8T2D6K3"/>
<feature type="domain" description="NAC" evidence="1">
    <location>
        <begin position="11"/>
        <end position="71"/>
    </location>
</feature>
<dbReference type="PROSITE" id="PS51005">
    <property type="entry name" value="NAC"/>
    <property type="match status" value="1"/>
</dbReference>
<dbReference type="InterPro" id="IPR003441">
    <property type="entry name" value="NAC-dom"/>
</dbReference>
<sequence>MSMVKYYDKKEHVGFWFHPSAQELIIRYIGPKVTKRSNKEFELEDKFDIYAKEPWRLSHTETNFFEPNEWF</sequence>
<reference evidence="2 3" key="1">
    <citation type="submission" date="2020-12" db="EMBL/GenBank/DDBJ databases">
        <title>Concerted genomic and epigenomic changes stabilize Arabidopsis allopolyploids.</title>
        <authorList>
            <person name="Chen Z."/>
        </authorList>
    </citation>
    <scope>NUCLEOTIDE SEQUENCE [LARGE SCALE GENOMIC DNA]</scope>
    <source>
        <strain evidence="2">Allo738</strain>
        <tissue evidence="2">Leaf</tissue>
    </source>
</reference>
<evidence type="ECO:0000313" key="3">
    <source>
        <dbReference type="Proteomes" id="UP000694240"/>
    </source>
</evidence>
<comment type="caution">
    <text evidence="2">The sequence shown here is derived from an EMBL/GenBank/DDBJ whole genome shotgun (WGS) entry which is preliminary data.</text>
</comment>
<organism evidence="2 3">
    <name type="scientific">Arabidopsis thaliana x Arabidopsis arenosa</name>
    <dbReference type="NCBI Taxonomy" id="1240361"/>
    <lineage>
        <taxon>Eukaryota</taxon>
        <taxon>Viridiplantae</taxon>
        <taxon>Streptophyta</taxon>
        <taxon>Embryophyta</taxon>
        <taxon>Tracheophyta</taxon>
        <taxon>Spermatophyta</taxon>
        <taxon>Magnoliopsida</taxon>
        <taxon>eudicotyledons</taxon>
        <taxon>Gunneridae</taxon>
        <taxon>Pentapetalae</taxon>
        <taxon>rosids</taxon>
        <taxon>malvids</taxon>
        <taxon>Brassicales</taxon>
        <taxon>Brassicaceae</taxon>
        <taxon>Camelineae</taxon>
        <taxon>Arabidopsis</taxon>
    </lineage>
</organism>
<evidence type="ECO:0000259" key="1">
    <source>
        <dbReference type="PROSITE" id="PS51005"/>
    </source>
</evidence>
<dbReference type="Pfam" id="PF02365">
    <property type="entry name" value="NAM"/>
    <property type="match status" value="1"/>
</dbReference>
<dbReference type="GO" id="GO:0006355">
    <property type="term" value="P:regulation of DNA-templated transcription"/>
    <property type="evidence" value="ECO:0007669"/>
    <property type="project" value="InterPro"/>
</dbReference>
<keyword evidence="3" id="KW-1185">Reference proteome</keyword>
<accession>A0A8T2D6K3</accession>
<proteinExistence type="predicted"/>
<protein>
    <submittedName>
        <fullName evidence="2">NAC domain superfamily</fullName>
    </submittedName>
</protein>
<dbReference type="GO" id="GO:0003677">
    <property type="term" value="F:DNA binding"/>
    <property type="evidence" value="ECO:0007669"/>
    <property type="project" value="InterPro"/>
</dbReference>
<dbReference type="Proteomes" id="UP000694240">
    <property type="component" value="Chromosome 5"/>
</dbReference>
<name>A0A8T2D6K3_9BRAS</name>